<proteinExistence type="predicted"/>
<dbReference type="AlphaFoldDB" id="A0A7C8ZAT0"/>
<organism evidence="1">
    <name type="scientific">Opuntia streptacantha</name>
    <name type="common">Prickly pear cactus</name>
    <name type="synonym">Opuntia cardona</name>
    <dbReference type="NCBI Taxonomy" id="393608"/>
    <lineage>
        <taxon>Eukaryota</taxon>
        <taxon>Viridiplantae</taxon>
        <taxon>Streptophyta</taxon>
        <taxon>Embryophyta</taxon>
        <taxon>Tracheophyta</taxon>
        <taxon>Spermatophyta</taxon>
        <taxon>Magnoliopsida</taxon>
        <taxon>eudicotyledons</taxon>
        <taxon>Gunneridae</taxon>
        <taxon>Pentapetalae</taxon>
        <taxon>Caryophyllales</taxon>
        <taxon>Cactineae</taxon>
        <taxon>Cactaceae</taxon>
        <taxon>Opuntioideae</taxon>
        <taxon>Opuntia</taxon>
    </lineage>
</organism>
<name>A0A7C8ZAT0_OPUST</name>
<dbReference type="EMBL" id="GISG01107256">
    <property type="protein sequence ID" value="MBA4637872.1"/>
    <property type="molecule type" value="Transcribed_RNA"/>
</dbReference>
<accession>A0A7C8ZAT0</accession>
<reference evidence="1" key="1">
    <citation type="journal article" date="2013" name="J. Plant Res.">
        <title>Effect of fungi and light on seed germination of three Opuntia species from semiarid lands of central Mexico.</title>
        <authorList>
            <person name="Delgado-Sanchez P."/>
            <person name="Jimenez-Bremont J.F."/>
            <person name="Guerrero-Gonzalez Mde L."/>
            <person name="Flores J."/>
        </authorList>
    </citation>
    <scope>NUCLEOTIDE SEQUENCE</scope>
    <source>
        <tissue evidence="1">Cladode</tissue>
    </source>
</reference>
<evidence type="ECO:0000313" key="1">
    <source>
        <dbReference type="EMBL" id="MBA4637871.1"/>
    </source>
</evidence>
<reference evidence="1" key="2">
    <citation type="submission" date="2020-07" db="EMBL/GenBank/DDBJ databases">
        <authorList>
            <person name="Vera ALvarez R."/>
            <person name="Arias-Moreno D.M."/>
            <person name="Jimenez-Jacinto V."/>
            <person name="Jimenez-Bremont J.F."/>
            <person name="Swaminathan K."/>
            <person name="Moose S.P."/>
            <person name="Guerrero-Gonzalez M.L."/>
            <person name="Marino-Ramirez L."/>
            <person name="Landsman D."/>
            <person name="Rodriguez-Kessler M."/>
            <person name="Delgado-Sanchez P."/>
        </authorList>
    </citation>
    <scope>NUCLEOTIDE SEQUENCE</scope>
    <source>
        <tissue evidence="1">Cladode</tissue>
    </source>
</reference>
<sequence>MNCLIHRILKGKYMISLECLLLFAAKPKLLSEHYNDVLYPTKAREKQETKNDTGETQELKVHHQPALWLAKTFTTNLHCFRLFMSITESATQFSLRSILISCTIVPHLIITDTHLLPIILFNIRICSP</sequence>
<protein>
    <submittedName>
        <fullName evidence="1">Uncharacterized protein</fullName>
    </submittedName>
</protein>
<dbReference type="EMBL" id="GISG01107255">
    <property type="protein sequence ID" value="MBA4637871.1"/>
    <property type="molecule type" value="Transcribed_RNA"/>
</dbReference>